<protein>
    <submittedName>
        <fullName evidence="2">Uncharacterized protein</fullName>
    </submittedName>
</protein>
<evidence type="ECO:0000256" key="1">
    <source>
        <dbReference type="SAM" id="Phobius"/>
    </source>
</evidence>
<proteinExistence type="predicted"/>
<evidence type="ECO:0000313" key="3">
    <source>
        <dbReference type="Proteomes" id="UP000474630"/>
    </source>
</evidence>
<keyword evidence="1" id="KW-1133">Transmembrane helix</keyword>
<reference evidence="2 3" key="1">
    <citation type="submission" date="2020-02" db="EMBL/GenBank/DDBJ databases">
        <title>Genome sequencing for Draconibacterium sp. strain M1.</title>
        <authorList>
            <person name="Park S.-J."/>
        </authorList>
    </citation>
    <scope>NUCLEOTIDE SEQUENCE [LARGE SCALE GENOMIC DNA]</scope>
    <source>
        <strain evidence="2 3">M1</strain>
    </source>
</reference>
<dbReference type="EMBL" id="CP048409">
    <property type="protein sequence ID" value="QIA09474.1"/>
    <property type="molecule type" value="Genomic_DNA"/>
</dbReference>
<organism evidence="2 3">
    <name type="scientific">Draconibacterium halophilum</name>
    <dbReference type="NCBI Taxonomy" id="2706887"/>
    <lineage>
        <taxon>Bacteria</taxon>
        <taxon>Pseudomonadati</taxon>
        <taxon>Bacteroidota</taxon>
        <taxon>Bacteroidia</taxon>
        <taxon>Marinilabiliales</taxon>
        <taxon>Prolixibacteraceae</taxon>
        <taxon>Draconibacterium</taxon>
    </lineage>
</organism>
<gene>
    <name evidence="2" type="ORF">G0Q07_17960</name>
</gene>
<keyword evidence="1" id="KW-0472">Membrane</keyword>
<dbReference type="KEGG" id="drc:G0Q07_17960"/>
<dbReference type="AlphaFoldDB" id="A0A6C0RG41"/>
<feature type="transmembrane region" description="Helical" evidence="1">
    <location>
        <begin position="27"/>
        <end position="45"/>
    </location>
</feature>
<name>A0A6C0RG41_9BACT</name>
<keyword evidence="3" id="KW-1185">Reference proteome</keyword>
<evidence type="ECO:0000313" key="2">
    <source>
        <dbReference type="EMBL" id="QIA09474.1"/>
    </source>
</evidence>
<keyword evidence="1" id="KW-0812">Transmembrane</keyword>
<feature type="transmembrane region" description="Helical" evidence="1">
    <location>
        <begin position="57"/>
        <end position="77"/>
    </location>
</feature>
<dbReference type="RefSeq" id="WP_163348445.1">
    <property type="nucleotide sequence ID" value="NZ_CP048409.1"/>
</dbReference>
<dbReference type="Proteomes" id="UP000474630">
    <property type="component" value="Chromosome"/>
</dbReference>
<accession>A0A6C0RG41</accession>
<sequence>MKFNKLEIEEEGSWFQRQFRKPHTRKTVRYILIGALAGFLFYYLTEGMHLNTLPRNEVVESIIIGAFLGFFITNSPCARGRC</sequence>